<evidence type="ECO:0000313" key="2">
    <source>
        <dbReference type="EMBL" id="RNA21753.1"/>
    </source>
</evidence>
<gene>
    <name evidence="2" type="ORF">BpHYR1_054358</name>
</gene>
<sequence length="63" mass="7821">MLHWFMFKVFLFWNCLGNAINFQQPKIKQKSRIEIKIGKIKKVKCKFFYLKSRKVENRKINRK</sequence>
<keyword evidence="1" id="KW-0732">Signal</keyword>
<evidence type="ECO:0000313" key="3">
    <source>
        <dbReference type="Proteomes" id="UP000276133"/>
    </source>
</evidence>
<comment type="caution">
    <text evidence="2">The sequence shown here is derived from an EMBL/GenBank/DDBJ whole genome shotgun (WGS) entry which is preliminary data.</text>
</comment>
<feature type="chain" id="PRO_5017999451" description="Secreted protein" evidence="1">
    <location>
        <begin position="18"/>
        <end position="63"/>
    </location>
</feature>
<feature type="signal peptide" evidence="1">
    <location>
        <begin position="1"/>
        <end position="17"/>
    </location>
</feature>
<organism evidence="2 3">
    <name type="scientific">Brachionus plicatilis</name>
    <name type="common">Marine rotifer</name>
    <name type="synonym">Brachionus muelleri</name>
    <dbReference type="NCBI Taxonomy" id="10195"/>
    <lineage>
        <taxon>Eukaryota</taxon>
        <taxon>Metazoa</taxon>
        <taxon>Spiralia</taxon>
        <taxon>Gnathifera</taxon>
        <taxon>Rotifera</taxon>
        <taxon>Eurotatoria</taxon>
        <taxon>Monogononta</taxon>
        <taxon>Pseudotrocha</taxon>
        <taxon>Ploima</taxon>
        <taxon>Brachionidae</taxon>
        <taxon>Brachionus</taxon>
    </lineage>
</organism>
<proteinExistence type="predicted"/>
<accession>A0A3M7RDW3</accession>
<name>A0A3M7RDW3_BRAPC</name>
<evidence type="ECO:0008006" key="4">
    <source>
        <dbReference type="Google" id="ProtNLM"/>
    </source>
</evidence>
<reference evidence="2 3" key="1">
    <citation type="journal article" date="2018" name="Sci. Rep.">
        <title>Genomic signatures of local adaptation to the degree of environmental predictability in rotifers.</title>
        <authorList>
            <person name="Franch-Gras L."/>
            <person name="Hahn C."/>
            <person name="Garcia-Roger E.M."/>
            <person name="Carmona M.J."/>
            <person name="Serra M."/>
            <person name="Gomez A."/>
        </authorList>
    </citation>
    <scope>NUCLEOTIDE SEQUENCE [LARGE SCALE GENOMIC DNA]</scope>
    <source>
        <strain evidence="2">HYR1</strain>
    </source>
</reference>
<protein>
    <recommendedName>
        <fullName evidence="4">Secreted protein</fullName>
    </recommendedName>
</protein>
<dbReference type="AlphaFoldDB" id="A0A3M7RDW3"/>
<dbReference type="Proteomes" id="UP000276133">
    <property type="component" value="Unassembled WGS sequence"/>
</dbReference>
<keyword evidence="3" id="KW-1185">Reference proteome</keyword>
<dbReference type="EMBL" id="REGN01003608">
    <property type="protein sequence ID" value="RNA21753.1"/>
    <property type="molecule type" value="Genomic_DNA"/>
</dbReference>
<evidence type="ECO:0000256" key="1">
    <source>
        <dbReference type="SAM" id="SignalP"/>
    </source>
</evidence>